<protein>
    <recommendedName>
        <fullName evidence="4">Lipoprotein</fullName>
    </recommendedName>
</protein>
<gene>
    <name evidence="1" type="ORF">P8625_00975</name>
    <name evidence="2" type="ORF">P8625_04905</name>
</gene>
<dbReference type="EMBL" id="CP122539">
    <property type="protein sequence ID" value="WGH75766.1"/>
    <property type="molecule type" value="Genomic_DNA"/>
</dbReference>
<name>A0ABY8L3U4_9FLAO</name>
<dbReference type="PROSITE" id="PS51257">
    <property type="entry name" value="PROKAR_LIPOPROTEIN"/>
    <property type="match status" value="1"/>
</dbReference>
<dbReference type="RefSeq" id="WP_279651640.1">
    <property type="nucleotide sequence ID" value="NZ_CP122539.1"/>
</dbReference>
<evidence type="ECO:0000313" key="1">
    <source>
        <dbReference type="EMBL" id="WGH75766.1"/>
    </source>
</evidence>
<keyword evidence="3" id="KW-1185">Reference proteome</keyword>
<proteinExistence type="predicted"/>
<dbReference type="Proteomes" id="UP001232001">
    <property type="component" value="Chromosome"/>
</dbReference>
<evidence type="ECO:0000313" key="3">
    <source>
        <dbReference type="Proteomes" id="UP001232001"/>
    </source>
</evidence>
<dbReference type="EMBL" id="CP122539">
    <property type="protein sequence ID" value="WGH76502.1"/>
    <property type="molecule type" value="Genomic_DNA"/>
</dbReference>
<evidence type="ECO:0000313" key="2">
    <source>
        <dbReference type="EMBL" id="WGH76502.1"/>
    </source>
</evidence>
<organism evidence="1 3">
    <name type="scientific">Tenacibaculum tangerinum</name>
    <dbReference type="NCBI Taxonomy" id="3038772"/>
    <lineage>
        <taxon>Bacteria</taxon>
        <taxon>Pseudomonadati</taxon>
        <taxon>Bacteroidota</taxon>
        <taxon>Flavobacteriia</taxon>
        <taxon>Flavobacteriales</taxon>
        <taxon>Flavobacteriaceae</taxon>
        <taxon>Tenacibaculum</taxon>
    </lineage>
</organism>
<accession>A0ABY8L3U4</accession>
<sequence length="272" mass="32121">MKKEKNLLNSIFLLSILTLLISCNNYSNQNIKVISPSDTLYGDLYIGENSSPTKYSPNGYYIQAIKPEYGIWQRLQINNTEKNIEPDIFFHEDRVNHSYIYDSLTVGLYNVKYLSELNDTIEQIIDFNQSIRLEFPAKLEKYYKKKKIKDFEMGMFSKNDTLQFLFLNKGCFGGSPPTLIEFFFNKKNEIVYKERIIDESRFQTWLYSENSDYKENLNNFINSLKELDENDENLCSSEDDYVFRIKGTNTIYCLKDKSCRLMRAISKLMKNK</sequence>
<reference evidence="1 3" key="1">
    <citation type="submission" date="2023-04" db="EMBL/GenBank/DDBJ databases">
        <title>Tenacibaculum tangerinum sp. nov., isolated from sea tidal flat of South Korea.</title>
        <authorList>
            <person name="Lee S.H."/>
            <person name="Kim J.-J."/>
        </authorList>
    </citation>
    <scope>NUCLEOTIDE SEQUENCE [LARGE SCALE GENOMIC DNA]</scope>
    <source>
        <strain evidence="1 3">GRR-S3-23</strain>
    </source>
</reference>
<evidence type="ECO:0008006" key="4">
    <source>
        <dbReference type="Google" id="ProtNLM"/>
    </source>
</evidence>